<comment type="caution">
    <text evidence="9">The sequence shown here is derived from an EMBL/GenBank/DDBJ whole genome shotgun (WGS) entry which is preliminary data.</text>
</comment>
<keyword evidence="6" id="KW-0249">Electron transport</keyword>
<evidence type="ECO:0000313" key="10">
    <source>
        <dbReference type="Proteomes" id="UP000707356"/>
    </source>
</evidence>
<keyword evidence="2 6" id="KW-0479">Metal-binding</keyword>
<feature type="domain" description="4Fe-4S ferredoxin-type" evidence="8">
    <location>
        <begin position="22"/>
        <end position="53"/>
    </location>
</feature>
<feature type="region of interest" description="Disordered" evidence="7">
    <location>
        <begin position="1"/>
        <end position="20"/>
    </location>
</feature>
<dbReference type="InterPro" id="IPR017896">
    <property type="entry name" value="4Fe4S_Fe-S-bd"/>
</dbReference>
<keyword evidence="6" id="KW-0813">Transport</keyword>
<dbReference type="GO" id="GO:0019154">
    <property type="term" value="F:glycolate dehydrogenase activity"/>
    <property type="evidence" value="ECO:0007669"/>
    <property type="project" value="UniProtKB-EC"/>
</dbReference>
<name>A0A951P7I5_9CYAN</name>
<evidence type="ECO:0000256" key="3">
    <source>
        <dbReference type="ARBA" id="ARBA00022737"/>
    </source>
</evidence>
<accession>A0A951P7I5</accession>
<gene>
    <name evidence="9" type="ORF">KME07_00210</name>
</gene>
<evidence type="ECO:0000256" key="4">
    <source>
        <dbReference type="ARBA" id="ARBA00023004"/>
    </source>
</evidence>
<dbReference type="Pfam" id="PF02754">
    <property type="entry name" value="CCG"/>
    <property type="match status" value="2"/>
</dbReference>
<dbReference type="InterPro" id="IPR017900">
    <property type="entry name" value="4Fe4S_Fe_S_CS"/>
</dbReference>
<dbReference type="InterPro" id="IPR009051">
    <property type="entry name" value="Helical_ferredxn"/>
</dbReference>
<dbReference type="PIRSF" id="PIRSF000139">
    <property type="entry name" value="Glc_ox_4Fe-4S"/>
    <property type="match status" value="1"/>
</dbReference>
<dbReference type="GO" id="GO:0051539">
    <property type="term" value="F:4 iron, 4 sulfur cluster binding"/>
    <property type="evidence" value="ECO:0007669"/>
    <property type="project" value="UniProtKB-UniRule"/>
</dbReference>
<comment type="catalytic activity">
    <reaction evidence="6">
        <text>(R)-lactate + A = pyruvate + AH2</text>
        <dbReference type="Rhea" id="RHEA:15089"/>
        <dbReference type="ChEBI" id="CHEBI:13193"/>
        <dbReference type="ChEBI" id="CHEBI:15361"/>
        <dbReference type="ChEBI" id="CHEBI:16004"/>
        <dbReference type="ChEBI" id="CHEBI:17499"/>
    </reaction>
</comment>
<evidence type="ECO:0000313" key="9">
    <source>
        <dbReference type="EMBL" id="MBW4463850.1"/>
    </source>
</evidence>
<keyword evidence="1 6" id="KW-0004">4Fe-4S</keyword>
<proteinExistence type="predicted"/>
<comment type="cofactor">
    <cofactor evidence="6">
        <name>[4Fe-4S] cluster</name>
        <dbReference type="ChEBI" id="CHEBI:49883"/>
    </cofactor>
    <text evidence="6">Binds 2 [4Fe-4S] clusters.</text>
</comment>
<protein>
    <recommendedName>
        <fullName evidence="6">Glycolate oxidase iron-sulfur subunit</fullName>
        <ecNumber evidence="6">1.1.99.14</ecNumber>
    </recommendedName>
</protein>
<reference evidence="9" key="2">
    <citation type="journal article" date="2022" name="Microbiol. Resour. Announc.">
        <title>Metagenome Sequencing to Explore Phylogenomics of Terrestrial Cyanobacteria.</title>
        <authorList>
            <person name="Ward R.D."/>
            <person name="Stajich J.E."/>
            <person name="Johansen J.R."/>
            <person name="Huntemann M."/>
            <person name="Clum A."/>
            <person name="Foster B."/>
            <person name="Foster B."/>
            <person name="Roux S."/>
            <person name="Palaniappan K."/>
            <person name="Varghese N."/>
            <person name="Mukherjee S."/>
            <person name="Reddy T.B.K."/>
            <person name="Daum C."/>
            <person name="Copeland A."/>
            <person name="Chen I.A."/>
            <person name="Ivanova N.N."/>
            <person name="Kyrpides N.C."/>
            <person name="Shapiro N."/>
            <person name="Eloe-Fadrosh E.A."/>
            <person name="Pietrasiak N."/>
        </authorList>
    </citation>
    <scope>NUCLEOTIDE SEQUENCE</scope>
    <source>
        <strain evidence="9">GSE-TBD4-15B</strain>
    </source>
</reference>
<dbReference type="SUPFAM" id="SSF46548">
    <property type="entry name" value="alpha-helical ferredoxin"/>
    <property type="match status" value="1"/>
</dbReference>
<dbReference type="InterPro" id="IPR012257">
    <property type="entry name" value="Glc_ox_4Fe-4S"/>
</dbReference>
<comment type="catalytic activity">
    <reaction evidence="6">
        <text>glycolate + A = glyoxylate + AH2</text>
        <dbReference type="Rhea" id="RHEA:21264"/>
        <dbReference type="ChEBI" id="CHEBI:13193"/>
        <dbReference type="ChEBI" id="CHEBI:17499"/>
        <dbReference type="ChEBI" id="CHEBI:29805"/>
        <dbReference type="ChEBI" id="CHEBI:36655"/>
        <dbReference type="EC" id="1.1.99.14"/>
    </reaction>
</comment>
<evidence type="ECO:0000256" key="1">
    <source>
        <dbReference type="ARBA" id="ARBA00022485"/>
    </source>
</evidence>
<evidence type="ECO:0000256" key="7">
    <source>
        <dbReference type="SAM" id="MobiDB-lite"/>
    </source>
</evidence>
<dbReference type="Proteomes" id="UP000707356">
    <property type="component" value="Unassembled WGS sequence"/>
</dbReference>
<sequence length="457" mass="49946">MQTQPHPNSAIALGSPTFDPEHPPDPKLINACVHCGFCLSTCPSYRVLGQESDSPRGRIYLMDAINQGEAPLSTASVEHFDSCLGCLACVTTCPSGVQYDQLIAATRPQVERNHSRSLADQLFRQLIFSLFPYPERLRILLAPLLLYQKSGLPKLIRATGILKQISPRLAAMETLLPPVTRQSFQDSLPTVVAAQGQQRYRVGMILGCVQRLFFGEVNEATARVLSANGCEVVIPKSQGCCAALPQHQGQAEQAQALARQMIDSFAETHVDYVIINAAGCGHTLKEYGHILQDDPLYRDRAIAFSEKVRDVQEFLAMIGLTVPLSPLQSEPLTVVYQDACHLLHGQKISLQPRQLLRQIPGVTLREPIDAALCCGSAGVYNMLQPEVAEELGQQKVTNLLNTGASLIASSNPGCSLQILKHLQAQKKSIQVIHPIRLLDYAIRGVRLDAAQSISPPE</sequence>
<feature type="domain" description="4Fe-4S ferredoxin-type" evidence="8">
    <location>
        <begin position="73"/>
        <end position="97"/>
    </location>
</feature>
<evidence type="ECO:0000259" key="8">
    <source>
        <dbReference type="PROSITE" id="PS51379"/>
    </source>
</evidence>
<evidence type="ECO:0000256" key="6">
    <source>
        <dbReference type="PIRNR" id="PIRNR000139"/>
    </source>
</evidence>
<dbReference type="InterPro" id="IPR004017">
    <property type="entry name" value="Cys_rich_dom"/>
</dbReference>
<dbReference type="PANTHER" id="PTHR32479">
    <property type="entry name" value="GLYCOLATE OXIDASE IRON-SULFUR SUBUNIT"/>
    <property type="match status" value="1"/>
</dbReference>
<dbReference type="PROSITE" id="PS51379">
    <property type="entry name" value="4FE4S_FER_2"/>
    <property type="match status" value="2"/>
</dbReference>
<evidence type="ECO:0000256" key="5">
    <source>
        <dbReference type="ARBA" id="ARBA00023014"/>
    </source>
</evidence>
<dbReference type="EMBL" id="JAHHHV010000001">
    <property type="protein sequence ID" value="MBW4463850.1"/>
    <property type="molecule type" value="Genomic_DNA"/>
</dbReference>
<evidence type="ECO:0000256" key="2">
    <source>
        <dbReference type="ARBA" id="ARBA00022723"/>
    </source>
</evidence>
<dbReference type="AlphaFoldDB" id="A0A951P7I5"/>
<keyword evidence="3" id="KW-0677">Repeat</keyword>
<organism evidence="9 10">
    <name type="scientific">Pegethrix bostrychoides GSE-TBD4-15B</name>
    <dbReference type="NCBI Taxonomy" id="2839662"/>
    <lineage>
        <taxon>Bacteria</taxon>
        <taxon>Bacillati</taxon>
        <taxon>Cyanobacteriota</taxon>
        <taxon>Cyanophyceae</taxon>
        <taxon>Oculatellales</taxon>
        <taxon>Oculatellaceae</taxon>
        <taxon>Pegethrix</taxon>
    </lineage>
</organism>
<reference evidence="9" key="1">
    <citation type="submission" date="2021-05" db="EMBL/GenBank/DDBJ databases">
        <authorList>
            <person name="Pietrasiak N."/>
            <person name="Ward R."/>
            <person name="Stajich J.E."/>
            <person name="Kurbessoian T."/>
        </authorList>
    </citation>
    <scope>NUCLEOTIDE SEQUENCE</scope>
    <source>
        <strain evidence="9">GSE-TBD4-15B</strain>
    </source>
</reference>
<dbReference type="EC" id="1.1.99.14" evidence="6"/>
<dbReference type="Gene3D" id="1.10.1060.10">
    <property type="entry name" value="Alpha-helical ferredoxin"/>
    <property type="match status" value="1"/>
</dbReference>
<dbReference type="PANTHER" id="PTHR32479:SF17">
    <property type="entry name" value="GLYCOLATE OXIDASE IRON-SULFUR SUBUNIT"/>
    <property type="match status" value="1"/>
</dbReference>
<dbReference type="Pfam" id="PF13183">
    <property type="entry name" value="Fer4_8"/>
    <property type="match status" value="1"/>
</dbReference>
<keyword evidence="4 6" id="KW-0408">Iron</keyword>
<dbReference type="GO" id="GO:0046872">
    <property type="term" value="F:metal ion binding"/>
    <property type="evidence" value="ECO:0007669"/>
    <property type="project" value="UniProtKB-UniRule"/>
</dbReference>
<dbReference type="PROSITE" id="PS00198">
    <property type="entry name" value="4FE4S_FER_1"/>
    <property type="match status" value="1"/>
</dbReference>
<keyword evidence="5 6" id="KW-0411">Iron-sulfur</keyword>
<comment type="function">
    <text evidence="6">Component of a complex that catalyzes the oxidation of glycolate to glyoxylate.</text>
</comment>